<reference evidence="12" key="1">
    <citation type="submission" date="2011-02" db="EMBL/GenBank/DDBJ databases">
        <title>The Genome Sequence of Capsaspora owczarzaki ATCC 30864.</title>
        <authorList>
            <person name="Russ C."/>
            <person name="Cuomo C."/>
            <person name="Burger G."/>
            <person name="Gray M.W."/>
            <person name="Holland P.W.H."/>
            <person name="King N."/>
            <person name="Lang F.B.F."/>
            <person name="Roger A.J."/>
            <person name="Ruiz-Trillo I."/>
            <person name="Young S.K."/>
            <person name="Zeng Q."/>
            <person name="Gargeya S."/>
            <person name="Alvarado L."/>
            <person name="Berlin A."/>
            <person name="Chapman S.B."/>
            <person name="Chen Z."/>
            <person name="Freedman E."/>
            <person name="Gellesch M."/>
            <person name="Goldberg J."/>
            <person name="Griggs A."/>
            <person name="Gujja S."/>
            <person name="Heilman E."/>
            <person name="Heiman D."/>
            <person name="Howarth C."/>
            <person name="Mehta T."/>
            <person name="Neiman D."/>
            <person name="Pearson M."/>
            <person name="Roberts A."/>
            <person name="Saif S."/>
            <person name="Shea T."/>
            <person name="Shenoy N."/>
            <person name="Sisk P."/>
            <person name="Stolte C."/>
            <person name="Sykes S."/>
            <person name="White J."/>
            <person name="Yandava C."/>
            <person name="Haas B."/>
            <person name="Nusbaum C."/>
            <person name="Birren B."/>
        </authorList>
    </citation>
    <scope>NUCLEOTIDE SEQUENCE</scope>
    <source>
        <strain evidence="12">ATCC 30864</strain>
    </source>
</reference>
<evidence type="ECO:0000256" key="6">
    <source>
        <dbReference type="ARBA" id="ARBA00023065"/>
    </source>
</evidence>
<dbReference type="STRING" id="595528.A0A0D2VGJ3"/>
<dbReference type="PhylomeDB" id="A0A0D2VGJ3"/>
<evidence type="ECO:0000256" key="3">
    <source>
        <dbReference type="ARBA" id="ARBA00022448"/>
    </source>
</evidence>
<dbReference type="GO" id="GO:0070588">
    <property type="term" value="P:calcium ion transmembrane transport"/>
    <property type="evidence" value="ECO:0007669"/>
    <property type="project" value="TreeGrafter"/>
</dbReference>
<keyword evidence="7 10" id="KW-0472">Membrane</keyword>
<evidence type="ECO:0000256" key="5">
    <source>
        <dbReference type="ARBA" id="ARBA00022989"/>
    </source>
</evidence>
<dbReference type="PANTHER" id="PTHR10125">
    <property type="entry name" value="P2X PURINOCEPTOR"/>
    <property type="match status" value="1"/>
</dbReference>
<keyword evidence="4 10" id="KW-0812">Transmembrane</keyword>
<evidence type="ECO:0000313" key="12">
    <source>
        <dbReference type="Proteomes" id="UP000008743"/>
    </source>
</evidence>
<dbReference type="GO" id="GO:0007165">
    <property type="term" value="P:signal transduction"/>
    <property type="evidence" value="ECO:0007669"/>
    <property type="project" value="UniProtKB-ARBA"/>
</dbReference>
<feature type="transmembrane region" description="Helical" evidence="10">
    <location>
        <begin position="73"/>
        <end position="92"/>
    </location>
</feature>
<keyword evidence="12" id="KW-1185">Reference proteome</keyword>
<evidence type="ECO:0000256" key="10">
    <source>
        <dbReference type="SAM" id="Phobius"/>
    </source>
</evidence>
<organism evidence="11 12">
    <name type="scientific">Capsaspora owczarzaki (strain ATCC 30864)</name>
    <dbReference type="NCBI Taxonomy" id="595528"/>
    <lineage>
        <taxon>Eukaryota</taxon>
        <taxon>Filasterea</taxon>
        <taxon>Capsaspora</taxon>
    </lineage>
</organism>
<sequence length="521" mass="58015">MASVVAAFKRFIATDPGEAHMGSRLDTLPSSSFPLPSSLSLSPPSLGQVAHACFCGCLVLGGGPTPPCLLDQVFIVFAEFPAFFFFFFYLSLSLCSFPHMQISLIYNLSHCFCFLFFSRSSLLHSQPDLLFNYKTQRIVRINDRRLGLIYYAFMLAILGYVIGYTIIYNKRYLLLDDSPTGSVRMSLAKPTKVNSNQPYCLQNQPTVNDYTNYMCNYYDDLLVVYPRTEQTALLAASRITIQNNTLNCDFAADPNCDFTPETPTIVYVGDIEHFTLMIDHTTYSTNLDIQANAQSLEGKLLDLHGNTMKLTGPNVVGQIGQLDIFELQTLLLAAGIATLDQDSGALNTKTNNSSLRYTGLVLLVLIEYDNVHSFDTSDIRYTISVRSVKNTQFKSVETRTSTTDQSLQTWDRHGIRILIQQKGQMGKFDFQTLLINVVSGFGLLAVATLVVDVLAVSVMPEREIYSKYKYDDTLDFSDIRDGITKAEDDQLISIKTRKSAAQLVGVLDSASQPLLDESSTV</sequence>
<gene>
    <name evidence="11" type="ORF">CAOG_000560</name>
</gene>
<evidence type="ECO:0000256" key="1">
    <source>
        <dbReference type="ARBA" id="ARBA00004308"/>
    </source>
</evidence>
<evidence type="ECO:0000313" key="11">
    <source>
        <dbReference type="EMBL" id="KJE88997.1"/>
    </source>
</evidence>
<proteinExistence type="inferred from homology"/>
<dbReference type="GO" id="GO:0012505">
    <property type="term" value="C:endomembrane system"/>
    <property type="evidence" value="ECO:0007669"/>
    <property type="project" value="UniProtKB-SubCell"/>
</dbReference>
<dbReference type="OrthoDB" id="494673at2759"/>
<comment type="subcellular location">
    <subcellularLocation>
        <location evidence="1">Endomembrane system</location>
    </subcellularLocation>
</comment>
<keyword evidence="6" id="KW-0406">Ion transport</keyword>
<evidence type="ECO:0008006" key="13">
    <source>
        <dbReference type="Google" id="ProtNLM"/>
    </source>
</evidence>
<dbReference type="GO" id="GO:0035381">
    <property type="term" value="F:ATP-gated ion channel activity"/>
    <property type="evidence" value="ECO:0007669"/>
    <property type="project" value="TreeGrafter"/>
</dbReference>
<dbReference type="AlphaFoldDB" id="A0A0D2VGJ3"/>
<protein>
    <recommendedName>
        <fullName evidence="13">P2X receptor</fullName>
    </recommendedName>
</protein>
<dbReference type="Pfam" id="PF00864">
    <property type="entry name" value="P2X_receptor"/>
    <property type="match status" value="2"/>
</dbReference>
<evidence type="ECO:0000256" key="8">
    <source>
        <dbReference type="ARBA" id="ARBA00023286"/>
    </source>
</evidence>
<evidence type="ECO:0000256" key="9">
    <source>
        <dbReference type="ARBA" id="ARBA00023303"/>
    </source>
</evidence>
<keyword evidence="8" id="KW-1071">Ligand-gated ion channel</keyword>
<name>A0A0D2VGJ3_CAPO3</name>
<feature type="transmembrane region" description="Helical" evidence="10">
    <location>
        <begin position="148"/>
        <end position="167"/>
    </location>
</feature>
<keyword evidence="9" id="KW-0407">Ion channel</keyword>
<comment type="similarity">
    <text evidence="2">Belongs to the P2X receptor family.</text>
</comment>
<evidence type="ECO:0000256" key="4">
    <source>
        <dbReference type="ARBA" id="ARBA00022692"/>
    </source>
</evidence>
<keyword evidence="3" id="KW-0813">Transport</keyword>
<dbReference type="PANTHER" id="PTHR10125:SF31">
    <property type="entry name" value="P2X RECEPTOR E"/>
    <property type="match status" value="1"/>
</dbReference>
<accession>A0A0D2VGJ3</accession>
<dbReference type="Proteomes" id="UP000008743">
    <property type="component" value="Unassembled WGS sequence"/>
</dbReference>
<evidence type="ECO:0000256" key="7">
    <source>
        <dbReference type="ARBA" id="ARBA00023136"/>
    </source>
</evidence>
<dbReference type="EMBL" id="KE346360">
    <property type="protein sequence ID" value="KJE88997.1"/>
    <property type="molecule type" value="Genomic_DNA"/>
</dbReference>
<dbReference type="InParanoid" id="A0A0D2VGJ3"/>
<dbReference type="GO" id="GO:0031164">
    <property type="term" value="C:contractile vacuolar membrane"/>
    <property type="evidence" value="ECO:0007669"/>
    <property type="project" value="TreeGrafter"/>
</dbReference>
<evidence type="ECO:0000256" key="2">
    <source>
        <dbReference type="ARBA" id="ARBA00009848"/>
    </source>
</evidence>
<keyword evidence="5 10" id="KW-1133">Transmembrane helix</keyword>
<feature type="transmembrane region" description="Helical" evidence="10">
    <location>
        <begin position="433"/>
        <end position="459"/>
    </location>
</feature>
<dbReference type="InterPro" id="IPR059116">
    <property type="entry name" value="P2X_receptor"/>
</dbReference>
<dbReference type="Gene3D" id="1.10.287.940">
    <property type="entry name" value="atp-gated p2x4 ion channel"/>
    <property type="match status" value="2"/>
</dbReference>